<dbReference type="EMBL" id="CAJVRL010000076">
    <property type="protein sequence ID" value="CAG8956991.1"/>
    <property type="molecule type" value="Genomic_DNA"/>
</dbReference>
<dbReference type="InterPro" id="IPR036318">
    <property type="entry name" value="FAD-bd_PCMH-like_sf"/>
</dbReference>
<evidence type="ECO:0000313" key="7">
    <source>
        <dbReference type="Proteomes" id="UP000696280"/>
    </source>
</evidence>
<dbReference type="AlphaFoldDB" id="A0A9N9PRJ5"/>
<keyword evidence="2" id="KW-0285">Flavoprotein</keyword>
<dbReference type="Proteomes" id="UP000696280">
    <property type="component" value="Unassembled WGS sequence"/>
</dbReference>
<keyword evidence="3" id="KW-0274">FAD</keyword>
<feature type="domain" description="FAD-binding PCMH-type" evidence="5">
    <location>
        <begin position="55"/>
        <end position="226"/>
    </location>
</feature>
<dbReference type="InterPro" id="IPR016169">
    <property type="entry name" value="FAD-bd_PCMH_sub2"/>
</dbReference>
<accession>A0A9N9PRJ5</accession>
<dbReference type="GO" id="GO:0071949">
    <property type="term" value="F:FAD binding"/>
    <property type="evidence" value="ECO:0007669"/>
    <property type="project" value="InterPro"/>
</dbReference>
<evidence type="ECO:0000256" key="3">
    <source>
        <dbReference type="ARBA" id="ARBA00022827"/>
    </source>
</evidence>
<reference evidence="6" key="1">
    <citation type="submission" date="2021-07" db="EMBL/GenBank/DDBJ databases">
        <authorList>
            <person name="Durling M."/>
        </authorList>
    </citation>
    <scope>NUCLEOTIDE SEQUENCE</scope>
</reference>
<dbReference type="PANTHER" id="PTHR42973">
    <property type="entry name" value="BINDING OXIDOREDUCTASE, PUTATIVE (AFU_ORTHOLOGUE AFUA_1G17690)-RELATED"/>
    <property type="match status" value="1"/>
</dbReference>
<dbReference type="InterPro" id="IPR016166">
    <property type="entry name" value="FAD-bd_PCMH"/>
</dbReference>
<organism evidence="6 7">
    <name type="scientific">Hymenoscyphus fraxineus</name>
    <dbReference type="NCBI Taxonomy" id="746836"/>
    <lineage>
        <taxon>Eukaryota</taxon>
        <taxon>Fungi</taxon>
        <taxon>Dikarya</taxon>
        <taxon>Ascomycota</taxon>
        <taxon>Pezizomycotina</taxon>
        <taxon>Leotiomycetes</taxon>
        <taxon>Helotiales</taxon>
        <taxon>Helotiaceae</taxon>
        <taxon>Hymenoscyphus</taxon>
    </lineage>
</organism>
<dbReference type="GO" id="GO:0016491">
    <property type="term" value="F:oxidoreductase activity"/>
    <property type="evidence" value="ECO:0007669"/>
    <property type="project" value="UniProtKB-KW"/>
</dbReference>
<dbReference type="InterPro" id="IPR050416">
    <property type="entry name" value="FAD-linked_Oxidoreductase"/>
</dbReference>
<gene>
    <name evidence="6" type="ORF">HYFRA_00012470</name>
</gene>
<protein>
    <recommendedName>
        <fullName evidence="5">FAD-binding PCMH-type domain-containing protein</fullName>
    </recommendedName>
</protein>
<dbReference type="InterPro" id="IPR006094">
    <property type="entry name" value="Oxid_FAD_bind_N"/>
</dbReference>
<proteinExistence type="inferred from homology"/>
<evidence type="ECO:0000256" key="1">
    <source>
        <dbReference type="ARBA" id="ARBA00005466"/>
    </source>
</evidence>
<keyword evidence="7" id="KW-1185">Reference proteome</keyword>
<dbReference type="Pfam" id="PF01565">
    <property type="entry name" value="FAD_binding_4"/>
    <property type="match status" value="1"/>
</dbReference>
<dbReference type="SUPFAM" id="SSF56176">
    <property type="entry name" value="FAD-binding/transporter-associated domain-like"/>
    <property type="match status" value="1"/>
</dbReference>
<comment type="caution">
    <text evidence="6">The sequence shown here is derived from an EMBL/GenBank/DDBJ whole genome shotgun (WGS) entry which is preliminary data.</text>
</comment>
<dbReference type="Gene3D" id="3.30.465.10">
    <property type="match status" value="1"/>
</dbReference>
<evidence type="ECO:0000256" key="2">
    <source>
        <dbReference type="ARBA" id="ARBA00022630"/>
    </source>
</evidence>
<dbReference type="PROSITE" id="PS51387">
    <property type="entry name" value="FAD_PCMH"/>
    <property type="match status" value="1"/>
</dbReference>
<evidence type="ECO:0000259" key="5">
    <source>
        <dbReference type="PROSITE" id="PS51387"/>
    </source>
</evidence>
<keyword evidence="4" id="KW-0560">Oxidoreductase</keyword>
<evidence type="ECO:0000313" key="6">
    <source>
        <dbReference type="EMBL" id="CAG8956991.1"/>
    </source>
</evidence>
<sequence>MSILQPILFTPSASALSACSSISSSVNIPIYSVPVSSLAPEYVYAKTHYYSATNADNTPACVVFPTAAEHVSGILRVLDAFPDVGFAVKSGGHNPNTGFSSTDGGVLISFKDWNKSVLKGDGGLADVSPGARWENVISDLEERGRAVVGGRIGDVGVGLLLGGGLSFLSTQYGLACDSVVNYEVVLANSTVVNVNENENSDLFWALKGGGNQFGIVTKYTMKTVPIGQVWGGVRTYSFLNADKLLAATSDWTGNLPDPKGSVIVTGDVAADNVIDIFVVYFFYDGPIPPPGVFDKFDIIPALTDDTKTRSYSDLLLANNELASIYGFRFILRASTIPNLPGQNGTDLYVSAYNLYQNYLISQGLDRLFQLGFVFSISFQPFPHQIPLQSQIVNPHGNPMNLSAADGDKMWIGFTISWLASISDSTATDISQHLTESLEAFVEETYPGLKSTNEIEGGEKGAGNEFVYLNDAMSDQRPLQSYGRESYERLRAIQRRYDPDGMLRGRTGGFKYV</sequence>
<name>A0A9N9PRJ5_9HELO</name>
<comment type="similarity">
    <text evidence="1">Belongs to the oxygen-dependent FAD-linked oxidoreductase family.</text>
</comment>
<dbReference type="OrthoDB" id="2151789at2759"/>
<evidence type="ECO:0000256" key="4">
    <source>
        <dbReference type="ARBA" id="ARBA00023002"/>
    </source>
</evidence>
<dbReference type="PANTHER" id="PTHR42973:SF13">
    <property type="entry name" value="FAD-BINDING PCMH-TYPE DOMAIN-CONTAINING PROTEIN"/>
    <property type="match status" value="1"/>
</dbReference>